<dbReference type="Proteomes" id="UP000294862">
    <property type="component" value="Unassembled WGS sequence"/>
</dbReference>
<keyword evidence="1" id="KW-0732">Signal</keyword>
<evidence type="ECO:0000313" key="3">
    <source>
        <dbReference type="Proteomes" id="UP000294862"/>
    </source>
</evidence>
<evidence type="ECO:0000256" key="1">
    <source>
        <dbReference type="SAM" id="SignalP"/>
    </source>
</evidence>
<evidence type="ECO:0000313" key="2">
    <source>
        <dbReference type="EMBL" id="TCO37698.1"/>
    </source>
</evidence>
<dbReference type="RefSeq" id="WP_131999668.1">
    <property type="nucleotide sequence ID" value="NZ_JACGXM010000009.1"/>
</dbReference>
<sequence length="101" mass="10055">MDIQSYAHRRRGPAAICAIALAASTAFAAPAGGGFALQGAVIASGGVSRASNACFGLSATIGEPTAGVTAGNGVTVVSGFWAAPVERPDQLFRTSFERCAP</sequence>
<keyword evidence="3" id="KW-1185">Reference proteome</keyword>
<protein>
    <submittedName>
        <fullName evidence="2">Uncharacterized protein</fullName>
    </submittedName>
</protein>
<comment type="caution">
    <text evidence="2">The sequence shown here is derived from an EMBL/GenBank/DDBJ whole genome shotgun (WGS) entry which is preliminary data.</text>
</comment>
<proteinExistence type="predicted"/>
<feature type="signal peptide" evidence="1">
    <location>
        <begin position="1"/>
        <end position="28"/>
    </location>
</feature>
<dbReference type="EMBL" id="SLWQ01000009">
    <property type="protein sequence ID" value="TCO37698.1"/>
    <property type="molecule type" value="Genomic_DNA"/>
</dbReference>
<reference evidence="2 3" key="1">
    <citation type="journal article" date="2015" name="Stand. Genomic Sci.">
        <title>Genomic Encyclopedia of Bacterial and Archaeal Type Strains, Phase III: the genomes of soil and plant-associated and newly described type strains.</title>
        <authorList>
            <person name="Whitman W.B."/>
            <person name="Woyke T."/>
            <person name="Klenk H.P."/>
            <person name="Zhou Y."/>
            <person name="Lilburn T.G."/>
            <person name="Beck B.J."/>
            <person name="De Vos P."/>
            <person name="Vandamme P."/>
            <person name="Eisen J.A."/>
            <person name="Garrity G."/>
            <person name="Hugenholtz P."/>
            <person name="Kyrpides N.C."/>
        </authorList>
    </citation>
    <scope>NUCLEOTIDE SEQUENCE [LARGE SCALE GENOMIC DNA]</scope>
    <source>
        <strain evidence="2 3">A3</strain>
    </source>
</reference>
<organism evidence="2 3">
    <name type="scientific">Dokdonella fugitiva</name>
    <dbReference type="NCBI Taxonomy" id="328517"/>
    <lineage>
        <taxon>Bacteria</taxon>
        <taxon>Pseudomonadati</taxon>
        <taxon>Pseudomonadota</taxon>
        <taxon>Gammaproteobacteria</taxon>
        <taxon>Lysobacterales</taxon>
        <taxon>Rhodanobacteraceae</taxon>
        <taxon>Dokdonella</taxon>
    </lineage>
</organism>
<name>A0A4R2I3R8_9GAMM</name>
<dbReference type="AlphaFoldDB" id="A0A4R2I3R8"/>
<gene>
    <name evidence="2" type="ORF">EV148_10950</name>
</gene>
<accession>A0A4R2I3R8</accession>
<feature type="chain" id="PRO_5020445531" evidence="1">
    <location>
        <begin position="29"/>
        <end position="101"/>
    </location>
</feature>